<evidence type="ECO:0000313" key="2">
    <source>
        <dbReference type="EMBL" id="MFD2415697.1"/>
    </source>
</evidence>
<dbReference type="EMBL" id="JBHUKR010000004">
    <property type="protein sequence ID" value="MFD2415697.1"/>
    <property type="molecule type" value="Genomic_DNA"/>
</dbReference>
<dbReference type="Gene3D" id="3.90.420.10">
    <property type="entry name" value="Oxidoreductase, molybdopterin-binding domain"/>
    <property type="match status" value="1"/>
</dbReference>
<evidence type="ECO:0000256" key="1">
    <source>
        <dbReference type="SAM" id="MobiDB-lite"/>
    </source>
</evidence>
<accession>A0ABW5FPH3</accession>
<dbReference type="RefSeq" id="WP_378261720.1">
    <property type="nucleotide sequence ID" value="NZ_JBHUKR010000004.1"/>
</dbReference>
<feature type="region of interest" description="Disordered" evidence="1">
    <location>
        <begin position="1"/>
        <end position="46"/>
    </location>
</feature>
<dbReference type="PANTHER" id="PTHR19372">
    <property type="entry name" value="SULFITE REDUCTASE"/>
    <property type="match status" value="1"/>
</dbReference>
<keyword evidence="3" id="KW-1185">Reference proteome</keyword>
<comment type="caution">
    <text evidence="2">The sequence shown here is derived from an EMBL/GenBank/DDBJ whole genome shotgun (WGS) entry which is preliminary data.</text>
</comment>
<protein>
    <submittedName>
        <fullName evidence="2">Uncharacterized protein</fullName>
    </submittedName>
</protein>
<organism evidence="2 3">
    <name type="scientific">Amycolatopsis pigmentata</name>
    <dbReference type="NCBI Taxonomy" id="450801"/>
    <lineage>
        <taxon>Bacteria</taxon>
        <taxon>Bacillati</taxon>
        <taxon>Actinomycetota</taxon>
        <taxon>Actinomycetes</taxon>
        <taxon>Pseudonocardiales</taxon>
        <taxon>Pseudonocardiaceae</taxon>
        <taxon>Amycolatopsis</taxon>
    </lineage>
</organism>
<dbReference type="InterPro" id="IPR036374">
    <property type="entry name" value="OxRdtase_Mopterin-bd_sf"/>
</dbReference>
<dbReference type="Proteomes" id="UP001597417">
    <property type="component" value="Unassembled WGS sequence"/>
</dbReference>
<reference evidence="3" key="1">
    <citation type="journal article" date="2019" name="Int. J. Syst. Evol. Microbiol.">
        <title>The Global Catalogue of Microorganisms (GCM) 10K type strain sequencing project: providing services to taxonomists for standard genome sequencing and annotation.</title>
        <authorList>
            <consortium name="The Broad Institute Genomics Platform"/>
            <consortium name="The Broad Institute Genome Sequencing Center for Infectious Disease"/>
            <person name="Wu L."/>
            <person name="Ma J."/>
        </authorList>
    </citation>
    <scope>NUCLEOTIDE SEQUENCE [LARGE SCALE GENOMIC DNA]</scope>
    <source>
        <strain evidence="3">CGMCC 4.7645</strain>
    </source>
</reference>
<dbReference type="SUPFAM" id="SSF56524">
    <property type="entry name" value="Oxidoreductase molybdopterin-binding domain"/>
    <property type="match status" value="1"/>
</dbReference>
<evidence type="ECO:0000313" key="3">
    <source>
        <dbReference type="Proteomes" id="UP001597417"/>
    </source>
</evidence>
<dbReference type="InterPro" id="IPR008335">
    <property type="entry name" value="Mopterin_OxRdtase_euk"/>
</dbReference>
<proteinExistence type="predicted"/>
<sequence length="46" mass="5399">MIVHQRDPFNAEPPRAALASERETPLEAFYTRNHGPIPDFDPDHWR</sequence>
<gene>
    <name evidence="2" type="ORF">ACFSXZ_05080</name>
</gene>
<name>A0ABW5FPH3_9PSEU</name>
<dbReference type="PANTHER" id="PTHR19372:SF7">
    <property type="entry name" value="SULFITE OXIDASE, MITOCHONDRIAL"/>
    <property type="match status" value="1"/>
</dbReference>
<dbReference type="PRINTS" id="PR00407">
    <property type="entry name" value="EUMOPTERIN"/>
</dbReference>